<keyword evidence="1" id="KW-0175">Coiled coil</keyword>
<feature type="region of interest" description="Disordered" evidence="2">
    <location>
        <begin position="1"/>
        <end position="32"/>
    </location>
</feature>
<proteinExistence type="predicted"/>
<gene>
    <name evidence="3" type="ORF">QYE76_007287</name>
</gene>
<dbReference type="EMBL" id="JAUUTY010000005">
    <property type="protein sequence ID" value="KAK1632972.1"/>
    <property type="molecule type" value="Genomic_DNA"/>
</dbReference>
<feature type="region of interest" description="Disordered" evidence="2">
    <location>
        <begin position="89"/>
        <end position="139"/>
    </location>
</feature>
<feature type="compositionally biased region" description="Low complexity" evidence="2">
    <location>
        <begin position="127"/>
        <end position="139"/>
    </location>
</feature>
<comment type="caution">
    <text evidence="3">The sequence shown here is derived from an EMBL/GenBank/DDBJ whole genome shotgun (WGS) entry which is preliminary data.</text>
</comment>
<reference evidence="3" key="1">
    <citation type="submission" date="2023-07" db="EMBL/GenBank/DDBJ databases">
        <title>A chromosome-level genome assembly of Lolium multiflorum.</title>
        <authorList>
            <person name="Chen Y."/>
            <person name="Copetti D."/>
            <person name="Kolliker R."/>
            <person name="Studer B."/>
        </authorList>
    </citation>
    <scope>NUCLEOTIDE SEQUENCE</scope>
    <source>
        <strain evidence="3">02402/16</strain>
        <tissue evidence="3">Leaf</tissue>
    </source>
</reference>
<keyword evidence="4" id="KW-1185">Reference proteome</keyword>
<feature type="compositionally biased region" description="Pro residues" evidence="2">
    <location>
        <begin position="117"/>
        <end position="126"/>
    </location>
</feature>
<organism evidence="3 4">
    <name type="scientific">Lolium multiflorum</name>
    <name type="common">Italian ryegrass</name>
    <name type="synonym">Lolium perenne subsp. multiflorum</name>
    <dbReference type="NCBI Taxonomy" id="4521"/>
    <lineage>
        <taxon>Eukaryota</taxon>
        <taxon>Viridiplantae</taxon>
        <taxon>Streptophyta</taxon>
        <taxon>Embryophyta</taxon>
        <taxon>Tracheophyta</taxon>
        <taxon>Spermatophyta</taxon>
        <taxon>Magnoliopsida</taxon>
        <taxon>Liliopsida</taxon>
        <taxon>Poales</taxon>
        <taxon>Poaceae</taxon>
        <taxon>BOP clade</taxon>
        <taxon>Pooideae</taxon>
        <taxon>Poodae</taxon>
        <taxon>Poeae</taxon>
        <taxon>Poeae Chloroplast Group 2 (Poeae type)</taxon>
        <taxon>Loliodinae</taxon>
        <taxon>Loliinae</taxon>
        <taxon>Lolium</taxon>
    </lineage>
</organism>
<evidence type="ECO:0000256" key="1">
    <source>
        <dbReference type="SAM" id="Coils"/>
    </source>
</evidence>
<sequence length="139" mass="15575">MVSNNKGKGLSEEEVKKMSSNESNKLLGGPLPPAPSLDSFPVLEEALRVTDEFCDQYRALRREVEILQEENHRLRRMLERFLTPIEKSPGDAAAIETPFRGQKSLFRTLPEREVPRKPSPSTPSPPSCSVSSSPMDYGF</sequence>
<feature type="coiled-coil region" evidence="1">
    <location>
        <begin position="50"/>
        <end position="77"/>
    </location>
</feature>
<accession>A0AAD8W304</accession>
<protein>
    <submittedName>
        <fullName evidence="3">Uncharacterized protein</fullName>
    </submittedName>
</protein>
<feature type="compositionally biased region" description="Basic and acidic residues" evidence="2">
    <location>
        <begin position="9"/>
        <end position="19"/>
    </location>
</feature>
<evidence type="ECO:0000256" key="2">
    <source>
        <dbReference type="SAM" id="MobiDB-lite"/>
    </source>
</evidence>
<name>A0AAD8W304_LOLMU</name>
<evidence type="ECO:0000313" key="4">
    <source>
        <dbReference type="Proteomes" id="UP001231189"/>
    </source>
</evidence>
<dbReference type="Proteomes" id="UP001231189">
    <property type="component" value="Unassembled WGS sequence"/>
</dbReference>
<evidence type="ECO:0000313" key="3">
    <source>
        <dbReference type="EMBL" id="KAK1632972.1"/>
    </source>
</evidence>
<dbReference type="AlphaFoldDB" id="A0AAD8W304"/>